<keyword evidence="2" id="KW-1185">Reference proteome</keyword>
<reference evidence="1 2" key="1">
    <citation type="submission" date="2018-05" db="EMBL/GenBank/DDBJ databases">
        <title>Genomic Encyclopedia of Type Strains, Phase IV (KMG-IV): sequencing the most valuable type-strain genomes for metagenomic binning, comparative biology and taxonomic classification.</title>
        <authorList>
            <person name="Goeker M."/>
        </authorList>
    </citation>
    <scope>NUCLEOTIDE SEQUENCE [LARGE SCALE GENOMIC DNA]</scope>
    <source>
        <strain evidence="1 2">DSM 28556</strain>
    </source>
</reference>
<gene>
    <name evidence="1" type="ORF">DFR56_12029</name>
</gene>
<evidence type="ECO:0000313" key="1">
    <source>
        <dbReference type="EMBL" id="PXW81654.1"/>
    </source>
</evidence>
<evidence type="ECO:0000313" key="2">
    <source>
        <dbReference type="Proteomes" id="UP000247978"/>
    </source>
</evidence>
<organism evidence="1 2">
    <name type="scientific">Pseudogracilibacillus auburnensis</name>
    <dbReference type="NCBI Taxonomy" id="1494959"/>
    <lineage>
        <taxon>Bacteria</taxon>
        <taxon>Bacillati</taxon>
        <taxon>Bacillota</taxon>
        <taxon>Bacilli</taxon>
        <taxon>Bacillales</taxon>
        <taxon>Bacillaceae</taxon>
        <taxon>Pseudogracilibacillus</taxon>
    </lineage>
</organism>
<comment type="caution">
    <text evidence="1">The sequence shown here is derived from an EMBL/GenBank/DDBJ whole genome shotgun (WGS) entry which is preliminary data.</text>
</comment>
<accession>A0A2V3VK96</accession>
<dbReference type="AlphaFoldDB" id="A0A2V3VK96"/>
<dbReference type="Proteomes" id="UP000247978">
    <property type="component" value="Unassembled WGS sequence"/>
</dbReference>
<dbReference type="OrthoDB" id="2623173at2"/>
<protein>
    <submittedName>
        <fullName evidence="1">Uncharacterized protein</fullName>
    </submittedName>
</protein>
<dbReference type="EMBL" id="QJJQ01000020">
    <property type="protein sequence ID" value="PXW81654.1"/>
    <property type="molecule type" value="Genomic_DNA"/>
</dbReference>
<dbReference type="RefSeq" id="WP_110397219.1">
    <property type="nucleotide sequence ID" value="NZ_JADIJL010000006.1"/>
</dbReference>
<proteinExistence type="predicted"/>
<name>A0A2V3VK96_9BACI</name>
<sequence length="91" mass="10786">MSDKKLDLILEELQSIKEEQQVIRQEFNDKFKTIERKIDGVHEQVAENAENITAILEDTKHIKNVQDRQEKTIDLLSRRSIDQEAELKRIK</sequence>